<dbReference type="GO" id="GO:0005737">
    <property type="term" value="C:cytoplasm"/>
    <property type="evidence" value="ECO:0007669"/>
    <property type="project" value="UniProtKB-SubCell"/>
</dbReference>
<dbReference type="GO" id="GO:0036370">
    <property type="term" value="F:D-alanyl carrier activity"/>
    <property type="evidence" value="ECO:0007669"/>
    <property type="project" value="UniProtKB-UniRule"/>
</dbReference>
<dbReference type="Proteomes" id="UP000214689">
    <property type="component" value="Chromosome"/>
</dbReference>
<comment type="subcellular location">
    <subcellularLocation>
        <location evidence="5">Cytoplasm</location>
    </subcellularLocation>
</comment>
<comment type="similarity">
    <text evidence="5">Belongs to the DltC family.</text>
</comment>
<dbReference type="InterPro" id="IPR036736">
    <property type="entry name" value="ACP-like_sf"/>
</dbReference>
<protein>
    <recommendedName>
        <fullName evidence="5">D-alanyl carrier protein</fullName>
        <shortName evidence="5">DCP</shortName>
    </recommendedName>
    <alternativeName>
        <fullName evidence="5">D-alanine--poly(phosphoribitol) ligase subunit 2</fullName>
    </alternativeName>
</protein>
<dbReference type="NCBIfam" id="NF003464">
    <property type="entry name" value="PRK05087.1"/>
    <property type="match status" value="1"/>
</dbReference>
<name>A0A223ATH9_9FIRM</name>
<dbReference type="SUPFAM" id="SSF47336">
    <property type="entry name" value="ACP-like"/>
    <property type="match status" value="1"/>
</dbReference>
<gene>
    <name evidence="5" type="primary">dltC</name>
    <name evidence="7" type="ORF">AXF17_07185</name>
</gene>
<evidence type="ECO:0000256" key="5">
    <source>
        <dbReference type="HAMAP-Rule" id="MF_00565"/>
    </source>
</evidence>
<dbReference type="Pfam" id="PF00550">
    <property type="entry name" value="PP-binding"/>
    <property type="match status" value="1"/>
</dbReference>
<dbReference type="InterPro" id="IPR009081">
    <property type="entry name" value="PP-bd_ACP"/>
</dbReference>
<reference evidence="8" key="1">
    <citation type="submission" date="2016-05" db="EMBL/GenBank/DDBJ databases">
        <authorList>
            <person name="Holder M.E."/>
            <person name="Ajami N.J."/>
            <person name="Petrosino J.F."/>
        </authorList>
    </citation>
    <scope>NUCLEOTIDE SEQUENCE [LARGE SCALE GENOMIC DNA]</scope>
    <source>
        <strain evidence="8">ATCC 700696</strain>
    </source>
</reference>
<evidence type="ECO:0000259" key="6">
    <source>
        <dbReference type="PROSITE" id="PS50075"/>
    </source>
</evidence>
<comment type="pathway">
    <text evidence="5">Cell wall biogenesis; lipoteichoic acid biosynthesis.</text>
</comment>
<dbReference type="InterPro" id="IPR003230">
    <property type="entry name" value="DltC"/>
</dbReference>
<evidence type="ECO:0000256" key="1">
    <source>
        <dbReference type="ARBA" id="ARBA00022450"/>
    </source>
</evidence>
<dbReference type="NCBIfam" id="TIGR01688">
    <property type="entry name" value="dltC"/>
    <property type="match status" value="1"/>
</dbReference>
<dbReference type="AlphaFoldDB" id="A0A223ATH9"/>
<keyword evidence="8" id="KW-1185">Reference proteome</keyword>
<dbReference type="RefSeq" id="WP_094234445.1">
    <property type="nucleotide sequence ID" value="NZ_CP016199.1"/>
</dbReference>
<keyword evidence="7" id="KW-0436">Ligase</keyword>
<sequence>MRDKLLDIIENICGDEIVKENPDINLLEEDLIDSLDYVSLLLDIQDEYGVVLSPSEFTREQMDTPNKIVETVSARILGE</sequence>
<keyword evidence="4 5" id="KW-0961">Cell wall biogenesis/degradation</keyword>
<accession>A0A223ATH9</accession>
<evidence type="ECO:0000313" key="8">
    <source>
        <dbReference type="Proteomes" id="UP000214689"/>
    </source>
</evidence>
<dbReference type="HAMAP" id="MF_00565">
    <property type="entry name" value="DltC"/>
    <property type="match status" value="1"/>
</dbReference>
<feature type="domain" description="Carrier" evidence="6">
    <location>
        <begin position="1"/>
        <end position="76"/>
    </location>
</feature>
<dbReference type="Gene3D" id="1.10.1200.10">
    <property type="entry name" value="ACP-like"/>
    <property type="match status" value="1"/>
</dbReference>
<dbReference type="EMBL" id="CP016199">
    <property type="protein sequence ID" value="ASS38205.1"/>
    <property type="molecule type" value="Genomic_DNA"/>
</dbReference>
<dbReference type="PROSITE" id="PS50075">
    <property type="entry name" value="CARRIER"/>
    <property type="match status" value="1"/>
</dbReference>
<dbReference type="OrthoDB" id="6462171at2"/>
<proteinExistence type="inferred from homology"/>
<feature type="modified residue" description="O-(pantetheine 4'-phosphoryl)serine" evidence="5">
    <location>
        <position position="34"/>
    </location>
</feature>
<keyword evidence="2 5" id="KW-0963">Cytoplasm</keyword>
<organism evidence="7 8">
    <name type="scientific">Mogibacterium pumilum</name>
    <dbReference type="NCBI Taxonomy" id="86332"/>
    <lineage>
        <taxon>Bacteria</taxon>
        <taxon>Bacillati</taxon>
        <taxon>Bacillota</taxon>
        <taxon>Clostridia</taxon>
        <taxon>Peptostreptococcales</taxon>
        <taxon>Anaerovoracaceae</taxon>
        <taxon>Mogibacterium</taxon>
    </lineage>
</organism>
<keyword evidence="1 5" id="KW-0596">Phosphopantetheine</keyword>
<dbReference type="UniPathway" id="UPA00556"/>
<dbReference type="GO" id="GO:0071555">
    <property type="term" value="P:cell wall organization"/>
    <property type="evidence" value="ECO:0007669"/>
    <property type="project" value="UniProtKB-KW"/>
</dbReference>
<comment type="function">
    <text evidence="5">Carrier protein involved in the D-alanylation of lipoteichoic acid (LTA). The loading of thioester-linked D-alanine onto DltC is catalyzed by D-alanine--D-alanyl carrier protein ligase DltA. The DltC-carried D-alanyl group is further transferred to cell membrane phosphatidylglycerol (PG) by forming an ester bond, probably catalyzed by DltD. D-alanylation of LTA plays an important role in modulating the properties of the cell wall in Gram-positive bacteria, influencing the net charge of the cell wall.</text>
</comment>
<dbReference type="GO" id="GO:0070395">
    <property type="term" value="P:lipoteichoic acid biosynthetic process"/>
    <property type="evidence" value="ECO:0007669"/>
    <property type="project" value="UniProtKB-UniRule"/>
</dbReference>
<dbReference type="GO" id="GO:0016874">
    <property type="term" value="F:ligase activity"/>
    <property type="evidence" value="ECO:0007669"/>
    <property type="project" value="UniProtKB-KW"/>
</dbReference>
<evidence type="ECO:0000256" key="2">
    <source>
        <dbReference type="ARBA" id="ARBA00022490"/>
    </source>
</evidence>
<evidence type="ECO:0000313" key="7">
    <source>
        <dbReference type="EMBL" id="ASS38205.1"/>
    </source>
</evidence>
<evidence type="ECO:0000256" key="3">
    <source>
        <dbReference type="ARBA" id="ARBA00022553"/>
    </source>
</evidence>
<comment type="PTM">
    <text evidence="5">4'-phosphopantetheine is transferred from CoA to a specific serine of apo-DCP.</text>
</comment>
<keyword evidence="3 5" id="KW-0597">Phosphoprotein</keyword>
<evidence type="ECO:0000256" key="4">
    <source>
        <dbReference type="ARBA" id="ARBA00023316"/>
    </source>
</evidence>